<dbReference type="SUPFAM" id="SSF52047">
    <property type="entry name" value="RNI-like"/>
    <property type="match status" value="1"/>
</dbReference>
<dbReference type="InterPro" id="IPR036047">
    <property type="entry name" value="F-box-like_dom_sf"/>
</dbReference>
<dbReference type="Gene3D" id="3.80.10.10">
    <property type="entry name" value="Ribonuclease Inhibitor"/>
    <property type="match status" value="1"/>
</dbReference>
<evidence type="ECO:0000259" key="1">
    <source>
        <dbReference type="Pfam" id="PF12937"/>
    </source>
</evidence>
<dbReference type="CDD" id="cd09917">
    <property type="entry name" value="F-box_SF"/>
    <property type="match status" value="1"/>
</dbReference>
<evidence type="ECO:0000313" key="2">
    <source>
        <dbReference type="EMBL" id="KAF2007539.1"/>
    </source>
</evidence>
<gene>
    <name evidence="2" type="ORF">P154DRAFT_420395</name>
</gene>
<organism evidence="2 3">
    <name type="scientific">Amniculicola lignicola CBS 123094</name>
    <dbReference type="NCBI Taxonomy" id="1392246"/>
    <lineage>
        <taxon>Eukaryota</taxon>
        <taxon>Fungi</taxon>
        <taxon>Dikarya</taxon>
        <taxon>Ascomycota</taxon>
        <taxon>Pezizomycotina</taxon>
        <taxon>Dothideomycetes</taxon>
        <taxon>Pleosporomycetidae</taxon>
        <taxon>Pleosporales</taxon>
        <taxon>Amniculicolaceae</taxon>
        <taxon>Amniculicola</taxon>
    </lineage>
</organism>
<feature type="domain" description="F-box" evidence="1">
    <location>
        <begin position="15"/>
        <end position="62"/>
    </location>
</feature>
<reference evidence="2" key="1">
    <citation type="journal article" date="2020" name="Stud. Mycol.">
        <title>101 Dothideomycetes genomes: a test case for predicting lifestyles and emergence of pathogens.</title>
        <authorList>
            <person name="Haridas S."/>
            <person name="Albert R."/>
            <person name="Binder M."/>
            <person name="Bloem J."/>
            <person name="Labutti K."/>
            <person name="Salamov A."/>
            <person name="Andreopoulos B."/>
            <person name="Baker S."/>
            <person name="Barry K."/>
            <person name="Bills G."/>
            <person name="Bluhm B."/>
            <person name="Cannon C."/>
            <person name="Castanera R."/>
            <person name="Culley D."/>
            <person name="Daum C."/>
            <person name="Ezra D."/>
            <person name="Gonzalez J."/>
            <person name="Henrissat B."/>
            <person name="Kuo A."/>
            <person name="Liang C."/>
            <person name="Lipzen A."/>
            <person name="Lutzoni F."/>
            <person name="Magnuson J."/>
            <person name="Mondo S."/>
            <person name="Nolan M."/>
            <person name="Ohm R."/>
            <person name="Pangilinan J."/>
            <person name="Park H.-J."/>
            <person name="Ramirez L."/>
            <person name="Alfaro M."/>
            <person name="Sun H."/>
            <person name="Tritt A."/>
            <person name="Yoshinaga Y."/>
            <person name="Zwiers L.-H."/>
            <person name="Turgeon B."/>
            <person name="Goodwin S."/>
            <person name="Spatafora J."/>
            <person name="Crous P."/>
            <person name="Grigoriev I."/>
        </authorList>
    </citation>
    <scope>NUCLEOTIDE SEQUENCE</scope>
    <source>
        <strain evidence="2">CBS 123094</strain>
    </source>
</reference>
<name>A0A6A5X3P1_9PLEO</name>
<dbReference type="EMBL" id="ML977557">
    <property type="protein sequence ID" value="KAF2007539.1"/>
    <property type="molecule type" value="Genomic_DNA"/>
</dbReference>
<dbReference type="InterPro" id="IPR032675">
    <property type="entry name" value="LRR_dom_sf"/>
</dbReference>
<evidence type="ECO:0000313" key="3">
    <source>
        <dbReference type="Proteomes" id="UP000799779"/>
    </source>
</evidence>
<dbReference type="SUPFAM" id="SSF81383">
    <property type="entry name" value="F-box domain"/>
    <property type="match status" value="1"/>
</dbReference>
<sequence length="429" mass="48053">MRGLTPSTSPQYSNYLPDELLLEILSYLPTGREGQHVLAAFCLVSRQWYDIAIDHLYADPYLSGSAYALFVRTICPSINLHIRKSALASLVRTLDLSHIVHQGNKATTARLLARTKASLEVFVAPQASFAINCWASMAKCTKLRILDLSLVSEAINYQAFDRTIRQLRVMEEIYLPRCSSSYDALGVGMHVQWPPRLRHLHLSGSVHGKFLWDMINQPNRFPGTMSSIAFSHCPMLGPSSLKSLMCGSAHLLRRVTLTALPRVQLGDIDDILTWLPLLTDLTVSLSYLSHDFAVIPHSYSYSYPGSLEMHTLGPPLEKLTLSSPNSSTSSPSDLDEMFDAVDLFTLLDERWLARLRYIRVARCAGWESGQVPEVAAVEGMLLDVDRENWEGRRWHYADIGEMGRVGYEEWRASEKGRGSGAWLRVVGGL</sequence>
<dbReference type="OrthoDB" id="2125396at2759"/>
<dbReference type="AlphaFoldDB" id="A0A6A5X3P1"/>
<protein>
    <recommendedName>
        <fullName evidence="1">F-box domain-containing protein</fullName>
    </recommendedName>
</protein>
<dbReference type="Proteomes" id="UP000799779">
    <property type="component" value="Unassembled WGS sequence"/>
</dbReference>
<dbReference type="Gene3D" id="1.20.1280.50">
    <property type="match status" value="1"/>
</dbReference>
<dbReference type="Pfam" id="PF12937">
    <property type="entry name" value="F-box-like"/>
    <property type="match status" value="1"/>
</dbReference>
<proteinExistence type="predicted"/>
<dbReference type="InterPro" id="IPR001810">
    <property type="entry name" value="F-box_dom"/>
</dbReference>
<accession>A0A6A5X3P1</accession>
<keyword evidence="3" id="KW-1185">Reference proteome</keyword>